<dbReference type="SUPFAM" id="SSF53474">
    <property type="entry name" value="alpha/beta-Hydrolases"/>
    <property type="match status" value="1"/>
</dbReference>
<accession>A0A1G2EDH8</accession>
<dbReference type="InterPro" id="IPR022742">
    <property type="entry name" value="Hydrolase_4"/>
</dbReference>
<gene>
    <name evidence="2" type="ORF">A3A08_00895</name>
</gene>
<name>A0A1G2EDH8_9BACT</name>
<dbReference type="Proteomes" id="UP000176406">
    <property type="component" value="Unassembled WGS sequence"/>
</dbReference>
<dbReference type="InterPro" id="IPR050266">
    <property type="entry name" value="AB_hydrolase_sf"/>
</dbReference>
<dbReference type="Pfam" id="PF12146">
    <property type="entry name" value="Hydrolase_4"/>
    <property type="match status" value="1"/>
</dbReference>
<evidence type="ECO:0000313" key="3">
    <source>
        <dbReference type="Proteomes" id="UP000176406"/>
    </source>
</evidence>
<dbReference type="PANTHER" id="PTHR43798">
    <property type="entry name" value="MONOACYLGLYCEROL LIPASE"/>
    <property type="match status" value="1"/>
</dbReference>
<dbReference type="InterPro" id="IPR029058">
    <property type="entry name" value="AB_hydrolase_fold"/>
</dbReference>
<sequence length="240" mass="27123">MGLPILILHGWGSCGENWAKVKELLETQGYKVIVPDLPGFGQSPIPAIIWNLDNYADWVKDFAEKNNLGRLSGEQAEPFFLLGHSFGGSIGIKFAVKYPERLMGLILVSAGRISKRKPVKNFFFLLAAKTGKLFFRQRIFKRIIYRLAGSRDYLLARGGVMRETMKKVISEDLKPYLPKINVKTLIIWGDKDKVTPVADAYLIKKEIKNSVLEVIPNVGHRIRLEAPGILVEKVKEFIKT</sequence>
<protein>
    <recommendedName>
        <fullName evidence="1">Serine aminopeptidase S33 domain-containing protein</fullName>
    </recommendedName>
</protein>
<evidence type="ECO:0000313" key="2">
    <source>
        <dbReference type="EMBL" id="OGZ23198.1"/>
    </source>
</evidence>
<dbReference type="AlphaFoldDB" id="A0A1G2EDH8"/>
<dbReference type="PRINTS" id="PR00412">
    <property type="entry name" value="EPOXHYDRLASE"/>
</dbReference>
<organism evidence="2 3">
    <name type="scientific">Candidatus Nealsonbacteria bacterium RIFCSPLOWO2_01_FULL_41_9</name>
    <dbReference type="NCBI Taxonomy" id="1801671"/>
    <lineage>
        <taxon>Bacteria</taxon>
        <taxon>Candidatus Nealsoniibacteriota</taxon>
    </lineage>
</organism>
<dbReference type="EMBL" id="MHMG01000023">
    <property type="protein sequence ID" value="OGZ23198.1"/>
    <property type="molecule type" value="Genomic_DNA"/>
</dbReference>
<dbReference type="InterPro" id="IPR000639">
    <property type="entry name" value="Epox_hydrolase-like"/>
</dbReference>
<reference evidence="2 3" key="1">
    <citation type="journal article" date="2016" name="Nat. Commun.">
        <title>Thousands of microbial genomes shed light on interconnected biogeochemical processes in an aquifer system.</title>
        <authorList>
            <person name="Anantharaman K."/>
            <person name="Brown C.T."/>
            <person name="Hug L.A."/>
            <person name="Sharon I."/>
            <person name="Castelle C.J."/>
            <person name="Probst A.J."/>
            <person name="Thomas B.C."/>
            <person name="Singh A."/>
            <person name="Wilkins M.J."/>
            <person name="Karaoz U."/>
            <person name="Brodie E.L."/>
            <person name="Williams K.H."/>
            <person name="Hubbard S.S."/>
            <person name="Banfield J.F."/>
        </authorList>
    </citation>
    <scope>NUCLEOTIDE SEQUENCE [LARGE SCALE GENOMIC DNA]</scope>
</reference>
<dbReference type="Gene3D" id="3.40.50.1820">
    <property type="entry name" value="alpha/beta hydrolase"/>
    <property type="match status" value="1"/>
</dbReference>
<evidence type="ECO:0000259" key="1">
    <source>
        <dbReference type="Pfam" id="PF12146"/>
    </source>
</evidence>
<dbReference type="PRINTS" id="PR00111">
    <property type="entry name" value="ABHYDROLASE"/>
</dbReference>
<feature type="domain" description="Serine aminopeptidase S33" evidence="1">
    <location>
        <begin position="5"/>
        <end position="225"/>
    </location>
</feature>
<dbReference type="GO" id="GO:0003824">
    <property type="term" value="F:catalytic activity"/>
    <property type="evidence" value="ECO:0007669"/>
    <property type="project" value="InterPro"/>
</dbReference>
<comment type="caution">
    <text evidence="2">The sequence shown here is derived from an EMBL/GenBank/DDBJ whole genome shotgun (WGS) entry which is preliminary data.</text>
</comment>
<dbReference type="InterPro" id="IPR000073">
    <property type="entry name" value="AB_hydrolase_1"/>
</dbReference>
<proteinExistence type="predicted"/>